<feature type="region of interest" description="Disordered" evidence="1">
    <location>
        <begin position="1"/>
        <end position="32"/>
    </location>
</feature>
<proteinExistence type="predicted"/>
<protein>
    <submittedName>
        <fullName evidence="2">Uncharacterized protein</fullName>
    </submittedName>
</protein>
<feature type="compositionally biased region" description="Acidic residues" evidence="1">
    <location>
        <begin position="17"/>
        <end position="32"/>
    </location>
</feature>
<dbReference type="EMBL" id="LR798323">
    <property type="protein sequence ID" value="CAB5223753.1"/>
    <property type="molecule type" value="Genomic_DNA"/>
</dbReference>
<reference evidence="2" key="1">
    <citation type="submission" date="2020-05" db="EMBL/GenBank/DDBJ databases">
        <authorList>
            <person name="Chiriac C."/>
            <person name="Salcher M."/>
            <person name="Ghai R."/>
            <person name="Kavagutti S V."/>
        </authorList>
    </citation>
    <scope>NUCLEOTIDE SEQUENCE</scope>
</reference>
<sequence length="194" mass="20286">MARGIPMGAKAPPKMMEEEDDMMEGEGEEGAELEGPEATIVMIGKKMDDAEEEGYSMSGPDVSGATVGGLNALVDGINAVLPMFEMPDYERFTDGVTTLPGKFVKLLTMVNSAAQAAGLDDMVVDIASISDDRSLKMAAGKLRALGGNTSFKRFLRSERPAPAAKEPMAPAPGGAPAPMASGPSEDELMMSRLA</sequence>
<name>A0A6J7X022_9CAUD</name>
<gene>
    <name evidence="2" type="ORF">UFOVP390_8</name>
</gene>
<evidence type="ECO:0000313" key="2">
    <source>
        <dbReference type="EMBL" id="CAB5223753.1"/>
    </source>
</evidence>
<feature type="region of interest" description="Disordered" evidence="1">
    <location>
        <begin position="158"/>
        <end position="194"/>
    </location>
</feature>
<accession>A0A6J7X022</accession>
<organism evidence="2">
    <name type="scientific">uncultured Caudovirales phage</name>
    <dbReference type="NCBI Taxonomy" id="2100421"/>
    <lineage>
        <taxon>Viruses</taxon>
        <taxon>Duplodnaviria</taxon>
        <taxon>Heunggongvirae</taxon>
        <taxon>Uroviricota</taxon>
        <taxon>Caudoviricetes</taxon>
        <taxon>Peduoviridae</taxon>
        <taxon>Maltschvirus</taxon>
        <taxon>Maltschvirus maltsch</taxon>
    </lineage>
</organism>
<evidence type="ECO:0000256" key="1">
    <source>
        <dbReference type="SAM" id="MobiDB-lite"/>
    </source>
</evidence>